<protein>
    <submittedName>
        <fullName evidence="1">Metallophosphoesterase</fullName>
    </submittedName>
</protein>
<dbReference type="Proteomes" id="UP000033636">
    <property type="component" value="Unassembled WGS sequence"/>
</dbReference>
<organism evidence="1 2">
    <name type="scientific">Thermoproteus sp. AZ2</name>
    <dbReference type="NCBI Taxonomy" id="1609232"/>
    <lineage>
        <taxon>Archaea</taxon>
        <taxon>Thermoproteota</taxon>
        <taxon>Thermoprotei</taxon>
        <taxon>Thermoproteales</taxon>
        <taxon>Thermoproteaceae</taxon>
        <taxon>Thermoproteus</taxon>
    </lineage>
</organism>
<evidence type="ECO:0000313" key="1">
    <source>
        <dbReference type="EMBL" id="MFB6489875.1"/>
    </source>
</evidence>
<dbReference type="EMBL" id="JZWT02000003">
    <property type="protein sequence ID" value="MFB6489875.1"/>
    <property type="molecule type" value="Genomic_DNA"/>
</dbReference>
<accession>A0ACC6UYR5</accession>
<evidence type="ECO:0000313" key="2">
    <source>
        <dbReference type="Proteomes" id="UP000033636"/>
    </source>
</evidence>
<gene>
    <name evidence="1" type="ORF">TU35_001295</name>
</gene>
<proteinExistence type="predicted"/>
<comment type="caution">
    <text evidence="1">The sequence shown here is derived from an EMBL/GenBank/DDBJ whole genome shotgun (WGS) entry which is preliminary data.</text>
</comment>
<reference evidence="1" key="1">
    <citation type="submission" date="2024-07" db="EMBL/GenBank/DDBJ databases">
        <title>Metagenome and Metagenome-Assembled Genomes of Archaea from a hot spring from the geothermal field of Los Azufres, Mexico.</title>
        <authorList>
            <person name="Marin-Paredes R."/>
            <person name="Martinez-Romero E."/>
            <person name="Servin-Garciduenas L.E."/>
        </authorList>
    </citation>
    <scope>NUCLEOTIDE SEQUENCE</scope>
</reference>
<name>A0ACC6UYR5_9CREN</name>
<sequence length="318" mass="34666">MRLLGKRAEGARALFASDIHGSLTVFKKLLNAALMYKAQYVIIGGDISGKALVPIVDLGDGAYEAEGKVLRAGDLTRYIGELKARGEYYVVVSKGDYEELIADKRKVEEAFNRALVEMVAEWDSIALEKLKGAGIRVMASLGNDDPPFLAEALRGTEALEYVEGSVVEVAGREMLSYGFTNPTPWHTPREKSEEEIYSDLRALADKLARPDQAIFNIHAPPYGTNLDNAPQLTEDLRPIIRGGEVVTFHAGSKSVRRIIEEVQPLLGLHGHIHESRGYDKIGRTLVLNPGSEYGAGLLHAALVVLGDKGVDGYQLIIG</sequence>